<protein>
    <recommendedName>
        <fullName evidence="1">Prophage endopeptidase tail N-terminal domain-containing protein</fullName>
    </recommendedName>
</protein>
<reference evidence="2" key="1">
    <citation type="journal article" date="2014" name="Front. Microbiol.">
        <title>High frequency of phylogenetically diverse reductive dehalogenase-homologous genes in deep subseafloor sedimentary metagenomes.</title>
        <authorList>
            <person name="Kawai M."/>
            <person name="Futagami T."/>
            <person name="Toyoda A."/>
            <person name="Takaki Y."/>
            <person name="Nishi S."/>
            <person name="Hori S."/>
            <person name="Arai W."/>
            <person name="Tsubouchi T."/>
            <person name="Morono Y."/>
            <person name="Uchiyama I."/>
            <person name="Ito T."/>
            <person name="Fujiyama A."/>
            <person name="Inagaki F."/>
            <person name="Takami H."/>
        </authorList>
    </citation>
    <scope>NUCLEOTIDE SEQUENCE</scope>
    <source>
        <strain evidence="2">Expedition CK06-06</strain>
    </source>
</reference>
<accession>X1RSG2</accession>
<feature type="non-terminal residue" evidence="2">
    <location>
        <position position="1"/>
    </location>
</feature>
<feature type="non-terminal residue" evidence="2">
    <location>
        <position position="119"/>
    </location>
</feature>
<dbReference type="InterPro" id="IPR044051">
    <property type="entry name" value="Prophage_tail_N"/>
</dbReference>
<comment type="caution">
    <text evidence="2">The sequence shown here is derived from an EMBL/GenBank/DDBJ whole genome shotgun (WGS) entry which is preliminary data.</text>
</comment>
<proteinExistence type="predicted"/>
<evidence type="ECO:0000313" key="2">
    <source>
        <dbReference type="EMBL" id="GAI83672.1"/>
    </source>
</evidence>
<dbReference type="AlphaFoldDB" id="X1RSG2"/>
<sequence>NQNTKALAQGEEITSYIEPSGQVISIAKLITLKTTKEINEAWTANMQILPDDYIQAESYIDIDGEQYIVKKPKHIKAGGKTYHNVEALHIGIAELTDLSIDRFSLLKTPTYFLSYILFG</sequence>
<dbReference type="EMBL" id="BARW01013796">
    <property type="protein sequence ID" value="GAI83672.1"/>
    <property type="molecule type" value="Genomic_DNA"/>
</dbReference>
<evidence type="ECO:0000259" key="1">
    <source>
        <dbReference type="Pfam" id="PF18994"/>
    </source>
</evidence>
<feature type="domain" description="Prophage endopeptidase tail N-terminal" evidence="1">
    <location>
        <begin position="28"/>
        <end position="89"/>
    </location>
</feature>
<name>X1RSG2_9ZZZZ</name>
<organism evidence="2">
    <name type="scientific">marine sediment metagenome</name>
    <dbReference type="NCBI Taxonomy" id="412755"/>
    <lineage>
        <taxon>unclassified sequences</taxon>
        <taxon>metagenomes</taxon>
        <taxon>ecological metagenomes</taxon>
    </lineage>
</organism>
<gene>
    <name evidence="2" type="ORF">S12H4_25005</name>
</gene>
<dbReference type="Pfam" id="PF18994">
    <property type="entry name" value="Prophage_tailD1"/>
    <property type="match status" value="1"/>
</dbReference>